<evidence type="ECO:0000256" key="3">
    <source>
        <dbReference type="SAM" id="MobiDB-lite"/>
    </source>
</evidence>
<evidence type="ECO:0000313" key="6">
    <source>
        <dbReference type="Proteomes" id="UP000827549"/>
    </source>
</evidence>
<dbReference type="SUPFAM" id="SSF57701">
    <property type="entry name" value="Zn2/Cys6 DNA-binding domain"/>
    <property type="match status" value="1"/>
</dbReference>
<evidence type="ECO:0000313" key="5">
    <source>
        <dbReference type="EMBL" id="WOO80241.1"/>
    </source>
</evidence>
<dbReference type="Gene3D" id="4.10.240.10">
    <property type="entry name" value="Zn(2)-C6 fungal-type DNA-binding domain"/>
    <property type="match status" value="1"/>
</dbReference>
<dbReference type="EMBL" id="CP086716">
    <property type="protein sequence ID" value="WOO80241.1"/>
    <property type="molecule type" value="Genomic_DNA"/>
</dbReference>
<dbReference type="Pfam" id="PF04082">
    <property type="entry name" value="Fungal_trans"/>
    <property type="match status" value="1"/>
</dbReference>
<proteinExistence type="predicted"/>
<evidence type="ECO:0000256" key="1">
    <source>
        <dbReference type="ARBA" id="ARBA00022723"/>
    </source>
</evidence>
<dbReference type="AlphaFoldDB" id="A0AAF0Y946"/>
<gene>
    <name evidence="5" type="ORF">LOC62_03G003752</name>
</gene>
<keyword evidence="2" id="KW-0539">Nucleus</keyword>
<feature type="compositionally biased region" description="Basic and acidic residues" evidence="3">
    <location>
        <begin position="502"/>
        <end position="511"/>
    </location>
</feature>
<protein>
    <recommendedName>
        <fullName evidence="4">Zn(2)-C6 fungal-type domain-containing protein</fullName>
    </recommendedName>
</protein>
<dbReference type="CDD" id="cd12148">
    <property type="entry name" value="fungal_TF_MHR"/>
    <property type="match status" value="1"/>
</dbReference>
<dbReference type="PROSITE" id="PS00463">
    <property type="entry name" value="ZN2_CY6_FUNGAL_1"/>
    <property type="match status" value="1"/>
</dbReference>
<dbReference type="GO" id="GO:0008270">
    <property type="term" value="F:zinc ion binding"/>
    <property type="evidence" value="ECO:0007669"/>
    <property type="project" value="InterPro"/>
</dbReference>
<dbReference type="CDD" id="cd00067">
    <property type="entry name" value="GAL4"/>
    <property type="match status" value="1"/>
</dbReference>
<dbReference type="GO" id="GO:0000981">
    <property type="term" value="F:DNA-binding transcription factor activity, RNA polymerase II-specific"/>
    <property type="evidence" value="ECO:0007669"/>
    <property type="project" value="InterPro"/>
</dbReference>
<dbReference type="SMART" id="SM00066">
    <property type="entry name" value="GAL4"/>
    <property type="match status" value="1"/>
</dbReference>
<dbReference type="SMART" id="SM00906">
    <property type="entry name" value="Fungal_trans"/>
    <property type="match status" value="1"/>
</dbReference>
<dbReference type="PANTHER" id="PTHR31668:SF30">
    <property type="entry name" value="ZN(II)2CYS6 TRANSCRIPTION FACTOR (EUROFUNG)"/>
    <property type="match status" value="1"/>
</dbReference>
<feature type="region of interest" description="Disordered" evidence="3">
    <location>
        <begin position="500"/>
        <end position="523"/>
    </location>
</feature>
<sequence>MPRQDRSRSATPRTSTSASVSAAAGGTPVRKVPSCDLCRVRKVKCVKAEGAERCDACVAFKQLCVYTRKLRKPGPTSRYERASTPPAAPQHDIAAADRGATSASGSGSASASASAAPLLGGFLEPAPRLASATGPAEWAAAHATPDALARFAPTPSADALFLDSDVDWSWLPIGRIGDEHPEGDRGAPPPLFAPPSVETVQTTPGGQEYPVRARRGSKTTRLEEVMPWSTAIRILQAYHAYLYPLMPIMHWPTFLQQLMAREDERNLTWRSYLFALLAYSIIQLPRSALPFLPVSELRVLHQRCFSISCAQQNRQLNDAGSVDVATLYCHHIYLASREDMNAANMVLASAIRLAQALSMDNDKAMDVDCIERQVRSRIWWLLYGSDRTAGALNYAPLQISEWDVRVPMPLAVDDELITRAGAFSQPAHTTSVLSGFHFVTRLFSLLGAVLTAYRTLTAIKSPDELTPSAPLLAPQAMAPSAHFQDMLEHILESMPEELGVGVRERDRRESRGGGARQGGDGRAGSDAFAICRANLLVTQALARVAIQQYAVARGEDESAYDSVSTQKHLVDMLDSMSGDSLAANGDSMRKKVLYFVSCGILDQCRNNNDVGTPTYASDFLTMYMRLREEQQTNILLEAGDPESDEADGPAPHPAAPLSPK</sequence>
<dbReference type="PANTHER" id="PTHR31668">
    <property type="entry name" value="GLUCOSE TRANSPORT TRANSCRIPTION REGULATOR RGT1-RELATED-RELATED"/>
    <property type="match status" value="1"/>
</dbReference>
<organism evidence="5 6">
    <name type="scientific">Vanrija pseudolonga</name>
    <dbReference type="NCBI Taxonomy" id="143232"/>
    <lineage>
        <taxon>Eukaryota</taxon>
        <taxon>Fungi</taxon>
        <taxon>Dikarya</taxon>
        <taxon>Basidiomycota</taxon>
        <taxon>Agaricomycotina</taxon>
        <taxon>Tremellomycetes</taxon>
        <taxon>Trichosporonales</taxon>
        <taxon>Trichosporonaceae</taxon>
        <taxon>Vanrija</taxon>
    </lineage>
</organism>
<feature type="domain" description="Zn(2)-C6 fungal-type" evidence="4">
    <location>
        <begin position="34"/>
        <end position="66"/>
    </location>
</feature>
<dbReference type="InterPro" id="IPR001138">
    <property type="entry name" value="Zn2Cys6_DnaBD"/>
</dbReference>
<accession>A0AAF0Y946</accession>
<dbReference type="GeneID" id="87806993"/>
<evidence type="ECO:0000256" key="2">
    <source>
        <dbReference type="ARBA" id="ARBA00023242"/>
    </source>
</evidence>
<dbReference type="InterPro" id="IPR007219">
    <property type="entry name" value="XnlR_reg_dom"/>
</dbReference>
<keyword evidence="1" id="KW-0479">Metal-binding</keyword>
<dbReference type="InterPro" id="IPR050797">
    <property type="entry name" value="Carb_Metab_Trans_Reg"/>
</dbReference>
<dbReference type="RefSeq" id="XP_062626273.1">
    <property type="nucleotide sequence ID" value="XM_062770289.1"/>
</dbReference>
<dbReference type="Proteomes" id="UP000827549">
    <property type="component" value="Chromosome 3"/>
</dbReference>
<name>A0AAF0Y946_9TREE</name>
<feature type="region of interest" description="Disordered" evidence="3">
    <location>
        <begin position="636"/>
        <end position="660"/>
    </location>
</feature>
<feature type="compositionally biased region" description="Low complexity" evidence="3">
    <location>
        <begin position="9"/>
        <end position="29"/>
    </location>
</feature>
<keyword evidence="6" id="KW-1185">Reference proteome</keyword>
<dbReference type="GO" id="GO:0006351">
    <property type="term" value="P:DNA-templated transcription"/>
    <property type="evidence" value="ECO:0007669"/>
    <property type="project" value="InterPro"/>
</dbReference>
<dbReference type="GO" id="GO:0003677">
    <property type="term" value="F:DNA binding"/>
    <property type="evidence" value="ECO:0007669"/>
    <property type="project" value="InterPro"/>
</dbReference>
<evidence type="ECO:0000259" key="4">
    <source>
        <dbReference type="PROSITE" id="PS50048"/>
    </source>
</evidence>
<dbReference type="PROSITE" id="PS50048">
    <property type="entry name" value="ZN2_CY6_FUNGAL_2"/>
    <property type="match status" value="1"/>
</dbReference>
<reference evidence="5" key="1">
    <citation type="submission" date="2023-10" db="EMBL/GenBank/DDBJ databases">
        <authorList>
            <person name="Noh H."/>
        </authorList>
    </citation>
    <scope>NUCLEOTIDE SEQUENCE</scope>
    <source>
        <strain evidence="5">DUCC4014</strain>
    </source>
</reference>
<feature type="compositionally biased region" description="Gly residues" evidence="3">
    <location>
        <begin position="512"/>
        <end position="522"/>
    </location>
</feature>
<dbReference type="InterPro" id="IPR036864">
    <property type="entry name" value="Zn2-C6_fun-type_DNA-bd_sf"/>
</dbReference>
<feature type="compositionally biased region" description="Pro residues" evidence="3">
    <location>
        <begin position="650"/>
        <end position="660"/>
    </location>
</feature>
<feature type="region of interest" description="Disordered" evidence="3">
    <location>
        <begin position="1"/>
        <end position="29"/>
    </location>
</feature>